<dbReference type="CDD" id="cd16098">
    <property type="entry name" value="FliS"/>
    <property type="match status" value="1"/>
</dbReference>
<dbReference type="InterPro" id="IPR036584">
    <property type="entry name" value="FliS_sf"/>
</dbReference>
<name>A0ABV8V9C6_9GAMM</name>
<keyword evidence="7" id="KW-0966">Cell projection</keyword>
<evidence type="ECO:0000256" key="2">
    <source>
        <dbReference type="ARBA" id="ARBA00008787"/>
    </source>
</evidence>
<comment type="caution">
    <text evidence="7">The sequence shown here is derived from an EMBL/GenBank/DDBJ whole genome shotgun (WGS) entry which is preliminary data.</text>
</comment>
<evidence type="ECO:0000256" key="4">
    <source>
        <dbReference type="ARBA" id="ARBA00022795"/>
    </source>
</evidence>
<proteinExistence type="inferred from homology"/>
<protein>
    <recommendedName>
        <fullName evidence="6">Flagellar secretion chaperone FliS</fullName>
    </recommendedName>
</protein>
<keyword evidence="4 6" id="KW-1005">Bacterial flagellum biogenesis</keyword>
<accession>A0ABV8V9C6</accession>
<reference evidence="8" key="1">
    <citation type="journal article" date="2019" name="Int. J. Syst. Evol. Microbiol.">
        <title>The Global Catalogue of Microorganisms (GCM) 10K type strain sequencing project: providing services to taxonomists for standard genome sequencing and annotation.</title>
        <authorList>
            <consortium name="The Broad Institute Genomics Platform"/>
            <consortium name="The Broad Institute Genome Sequencing Center for Infectious Disease"/>
            <person name="Wu L."/>
            <person name="Ma J."/>
        </authorList>
    </citation>
    <scope>NUCLEOTIDE SEQUENCE [LARGE SCALE GENOMIC DNA]</scope>
    <source>
        <strain evidence="8">CECT 8570</strain>
    </source>
</reference>
<keyword evidence="8" id="KW-1185">Reference proteome</keyword>
<dbReference type="InterPro" id="IPR003713">
    <property type="entry name" value="FliS"/>
</dbReference>
<dbReference type="SUPFAM" id="SSF101116">
    <property type="entry name" value="Flagellar export chaperone FliS"/>
    <property type="match status" value="1"/>
</dbReference>
<dbReference type="RefSeq" id="WP_290263295.1">
    <property type="nucleotide sequence ID" value="NZ_JAUFQG010000004.1"/>
</dbReference>
<dbReference type="NCBIfam" id="TIGR00208">
    <property type="entry name" value="fliS"/>
    <property type="match status" value="1"/>
</dbReference>
<keyword evidence="7" id="KW-0969">Cilium</keyword>
<keyword evidence="7" id="KW-0282">Flagellum</keyword>
<evidence type="ECO:0000256" key="1">
    <source>
        <dbReference type="ARBA" id="ARBA00004514"/>
    </source>
</evidence>
<evidence type="ECO:0000313" key="7">
    <source>
        <dbReference type="EMBL" id="MFC4363825.1"/>
    </source>
</evidence>
<evidence type="ECO:0000256" key="6">
    <source>
        <dbReference type="PIRNR" id="PIRNR039090"/>
    </source>
</evidence>
<dbReference type="Proteomes" id="UP001595840">
    <property type="component" value="Unassembled WGS sequence"/>
</dbReference>
<evidence type="ECO:0000313" key="8">
    <source>
        <dbReference type="Proteomes" id="UP001595840"/>
    </source>
</evidence>
<dbReference type="Pfam" id="PF02561">
    <property type="entry name" value="FliS"/>
    <property type="match status" value="1"/>
</dbReference>
<keyword evidence="3 6" id="KW-0963">Cytoplasm</keyword>
<dbReference type="PIRSF" id="PIRSF039090">
    <property type="entry name" value="Flis"/>
    <property type="match status" value="1"/>
</dbReference>
<evidence type="ECO:0000256" key="5">
    <source>
        <dbReference type="ARBA" id="ARBA00023186"/>
    </source>
</evidence>
<sequence>MTVVATRAAKMMAAEPNEISPHRVIALLLDGALERIGQAKMCLAENNQKDFEVLLVKTVGILNGLRSSLDFEKGGEIAANLDSIYDYVADKLIQQHNPEALAEAEHLLSEIKLGWDGITDQATSIAR</sequence>
<evidence type="ECO:0000256" key="3">
    <source>
        <dbReference type="ARBA" id="ARBA00022490"/>
    </source>
</evidence>
<comment type="similarity">
    <text evidence="2 6">Belongs to the FliS family.</text>
</comment>
<gene>
    <name evidence="7" type="primary">fliS</name>
    <name evidence="7" type="ORF">ACFOX3_16025</name>
</gene>
<organism evidence="7 8">
    <name type="scientific">Simiduia curdlanivorans</name>
    <dbReference type="NCBI Taxonomy" id="1492769"/>
    <lineage>
        <taxon>Bacteria</taxon>
        <taxon>Pseudomonadati</taxon>
        <taxon>Pseudomonadota</taxon>
        <taxon>Gammaproteobacteria</taxon>
        <taxon>Cellvibrionales</taxon>
        <taxon>Cellvibrionaceae</taxon>
        <taxon>Simiduia</taxon>
    </lineage>
</organism>
<dbReference type="PANTHER" id="PTHR34773:SF1">
    <property type="entry name" value="FLAGELLAR SECRETION CHAPERONE FLIS"/>
    <property type="match status" value="1"/>
</dbReference>
<dbReference type="EMBL" id="JBHSCX010000021">
    <property type="protein sequence ID" value="MFC4363825.1"/>
    <property type="molecule type" value="Genomic_DNA"/>
</dbReference>
<dbReference type="Gene3D" id="1.20.120.340">
    <property type="entry name" value="Flagellar protein FliS"/>
    <property type="match status" value="1"/>
</dbReference>
<comment type="subcellular location">
    <subcellularLocation>
        <location evidence="1 6">Cytoplasm</location>
        <location evidence="1 6">Cytosol</location>
    </subcellularLocation>
</comment>
<keyword evidence="5" id="KW-0143">Chaperone</keyword>
<dbReference type="PANTHER" id="PTHR34773">
    <property type="entry name" value="FLAGELLAR SECRETION CHAPERONE FLIS"/>
    <property type="match status" value="1"/>
</dbReference>